<sequence>GKVTIRGQCVDCNRPEEESTTPKSSSSSHDHAAHSHGQGKAAADDDDLQQISHVAHSSSPRYRLKRQWGGRQVITLDGPDADIYRGGPVTTLDSRGYPGTLVRNSDCVGCNIRG</sequence>
<dbReference type="Proteomes" id="UP001200034">
    <property type="component" value="Unassembled WGS sequence"/>
</dbReference>
<evidence type="ECO:0000313" key="3">
    <source>
        <dbReference type="Proteomes" id="UP001200034"/>
    </source>
</evidence>
<comment type="caution">
    <text evidence="2">The sequence shown here is derived from an EMBL/GenBank/DDBJ whole genome shotgun (WGS) entry which is preliminary data.</text>
</comment>
<reference evidence="2" key="1">
    <citation type="journal article" date="2021" name="Mol. Ecol. Resour.">
        <title>Phylogenomic analyses of the genus Drosophila reveals genomic signals of climate adaptation.</title>
        <authorList>
            <person name="Li F."/>
            <person name="Rane R.V."/>
            <person name="Luria V."/>
            <person name="Xiong Z."/>
            <person name="Chen J."/>
            <person name="Li Z."/>
            <person name="Catullo R.A."/>
            <person name="Griffin P.C."/>
            <person name="Schiffer M."/>
            <person name="Pearce S."/>
            <person name="Lee S.F."/>
            <person name="McElroy K."/>
            <person name="Stocker A."/>
            <person name="Shirriffs J."/>
            <person name="Cockerell F."/>
            <person name="Coppin C."/>
            <person name="Sgro C.M."/>
            <person name="Karger A."/>
            <person name="Cain J.W."/>
            <person name="Weber J.A."/>
            <person name="Santpere G."/>
            <person name="Kirschner M.W."/>
            <person name="Hoffmann A.A."/>
            <person name="Oakeshott J.G."/>
            <person name="Zhang G."/>
        </authorList>
    </citation>
    <scope>NUCLEOTIDE SEQUENCE</scope>
    <source>
        <strain evidence="2">BGI-SZ-2011g</strain>
    </source>
</reference>
<dbReference type="AlphaFoldDB" id="A0AAD4PKW8"/>
<feature type="region of interest" description="Disordered" evidence="1">
    <location>
        <begin position="1"/>
        <end position="47"/>
    </location>
</feature>
<evidence type="ECO:0000256" key="1">
    <source>
        <dbReference type="SAM" id="MobiDB-lite"/>
    </source>
</evidence>
<feature type="non-terminal residue" evidence="2">
    <location>
        <position position="1"/>
    </location>
</feature>
<dbReference type="EMBL" id="JAJJHW010002585">
    <property type="protein sequence ID" value="KAH8372125.1"/>
    <property type="molecule type" value="Genomic_DNA"/>
</dbReference>
<keyword evidence="3" id="KW-1185">Reference proteome</keyword>
<name>A0AAD4PKW8_9MUSC</name>
<gene>
    <name evidence="2" type="ORF">KR093_010116</name>
</gene>
<protein>
    <submittedName>
        <fullName evidence="2">Uncharacterized protein</fullName>
    </submittedName>
</protein>
<accession>A0AAD4PKW8</accession>
<proteinExistence type="predicted"/>
<organism evidence="2 3">
    <name type="scientific">Drosophila rubida</name>
    <dbReference type="NCBI Taxonomy" id="30044"/>
    <lineage>
        <taxon>Eukaryota</taxon>
        <taxon>Metazoa</taxon>
        <taxon>Ecdysozoa</taxon>
        <taxon>Arthropoda</taxon>
        <taxon>Hexapoda</taxon>
        <taxon>Insecta</taxon>
        <taxon>Pterygota</taxon>
        <taxon>Neoptera</taxon>
        <taxon>Endopterygota</taxon>
        <taxon>Diptera</taxon>
        <taxon>Brachycera</taxon>
        <taxon>Muscomorpha</taxon>
        <taxon>Ephydroidea</taxon>
        <taxon>Drosophilidae</taxon>
        <taxon>Drosophila</taxon>
    </lineage>
</organism>
<evidence type="ECO:0000313" key="2">
    <source>
        <dbReference type="EMBL" id="KAH8372125.1"/>
    </source>
</evidence>